<gene>
    <name evidence="1" type="ORF">PPENT_87.1.T0150386</name>
</gene>
<evidence type="ECO:0000313" key="1">
    <source>
        <dbReference type="EMBL" id="CAD8146519.1"/>
    </source>
</evidence>
<comment type="caution">
    <text evidence="1">The sequence shown here is derived from an EMBL/GenBank/DDBJ whole genome shotgun (WGS) entry which is preliminary data.</text>
</comment>
<dbReference type="EMBL" id="CAJJDO010000015">
    <property type="protein sequence ID" value="CAD8146519.1"/>
    <property type="molecule type" value="Genomic_DNA"/>
</dbReference>
<name>A0A8S1T4J7_9CILI</name>
<accession>A0A8S1T4J7</accession>
<organism evidence="1 2">
    <name type="scientific">Paramecium pentaurelia</name>
    <dbReference type="NCBI Taxonomy" id="43138"/>
    <lineage>
        <taxon>Eukaryota</taxon>
        <taxon>Sar</taxon>
        <taxon>Alveolata</taxon>
        <taxon>Ciliophora</taxon>
        <taxon>Intramacronucleata</taxon>
        <taxon>Oligohymenophorea</taxon>
        <taxon>Peniculida</taxon>
        <taxon>Parameciidae</taxon>
        <taxon>Paramecium</taxon>
    </lineage>
</organism>
<keyword evidence="2" id="KW-1185">Reference proteome</keyword>
<proteinExistence type="predicted"/>
<sequence>MKSQYDKLFPNFKPPSKLDSDIIIRAKQYIQQRQKKICFMPRKICNESKYTLLLSPKQTIHIPSIITVSLSNQLQYQRPLKSYEKSRISTARSIKSVPKLNIKSLNFGKSRMFFDQKLELRSENNSKNDFSLISPWSNR</sequence>
<protein>
    <submittedName>
        <fullName evidence="1">Uncharacterized protein</fullName>
    </submittedName>
</protein>
<dbReference type="OrthoDB" id="289566at2759"/>
<dbReference type="AlphaFoldDB" id="A0A8S1T4J7"/>
<evidence type="ECO:0000313" key="2">
    <source>
        <dbReference type="Proteomes" id="UP000689195"/>
    </source>
</evidence>
<dbReference type="Proteomes" id="UP000689195">
    <property type="component" value="Unassembled WGS sequence"/>
</dbReference>
<reference evidence="1" key="1">
    <citation type="submission" date="2021-01" db="EMBL/GenBank/DDBJ databases">
        <authorList>
            <consortium name="Genoscope - CEA"/>
            <person name="William W."/>
        </authorList>
    </citation>
    <scope>NUCLEOTIDE SEQUENCE</scope>
</reference>